<dbReference type="EMBL" id="CP000157">
    <property type="protein sequence ID" value="ABC62733.1"/>
    <property type="molecule type" value="Genomic_DNA"/>
</dbReference>
<evidence type="ECO:0000313" key="1">
    <source>
        <dbReference type="EMBL" id="ABC62733.1"/>
    </source>
</evidence>
<dbReference type="HOGENOM" id="CLU_2219072_0_0_5"/>
<proteinExistence type="predicted"/>
<reference evidence="2" key="1">
    <citation type="journal article" date="2009" name="J. Bacteriol.">
        <title>Complete genome sequence of Erythrobacter litoralis HTCC2594.</title>
        <authorList>
            <person name="Oh H.M."/>
            <person name="Giovannoni S.J."/>
            <person name="Ferriera S."/>
            <person name="Johnson J."/>
            <person name="Cho J.C."/>
        </authorList>
    </citation>
    <scope>NUCLEOTIDE SEQUENCE [LARGE SCALE GENOMIC DNA]</scope>
    <source>
        <strain evidence="2">HTCC2594</strain>
    </source>
</reference>
<keyword evidence="2" id="KW-1185">Reference proteome</keyword>
<organism evidence="1 2">
    <name type="scientific">Erythrobacter litoralis (strain HTCC2594)</name>
    <dbReference type="NCBI Taxonomy" id="314225"/>
    <lineage>
        <taxon>Bacteria</taxon>
        <taxon>Pseudomonadati</taxon>
        <taxon>Pseudomonadota</taxon>
        <taxon>Alphaproteobacteria</taxon>
        <taxon>Sphingomonadales</taxon>
        <taxon>Erythrobacteraceae</taxon>
        <taxon>Erythrobacter/Porphyrobacter group</taxon>
        <taxon>Erythrobacter</taxon>
    </lineage>
</organism>
<dbReference type="KEGG" id="eli:ELI_03205"/>
<name>Q2NC58_ERYLH</name>
<dbReference type="Proteomes" id="UP000008808">
    <property type="component" value="Chromosome"/>
</dbReference>
<gene>
    <name evidence="1" type="ordered locus">ELI_03205</name>
</gene>
<sequence>MFMTAATIAALSLSVQTAPVVVTGERDGQDTAAQQTAFAPMLNRAAALAVDGEFDKARSLYATVERMHAEYKLETTDGRWMYPAEIARRGMLAIDRRQAPVNLAVR</sequence>
<dbReference type="STRING" id="314225.ELI_03205"/>
<accession>Q2NC58</accession>
<evidence type="ECO:0000313" key="2">
    <source>
        <dbReference type="Proteomes" id="UP000008808"/>
    </source>
</evidence>
<protein>
    <submittedName>
        <fullName evidence="1">Uncharacterized protein</fullName>
    </submittedName>
</protein>
<dbReference type="AlphaFoldDB" id="Q2NC58"/>
<dbReference type="OrthoDB" id="92543at2"/>
<dbReference type="RefSeq" id="WP_011413609.1">
    <property type="nucleotide sequence ID" value="NC_007722.1"/>
</dbReference>